<keyword evidence="3" id="KW-1185">Reference proteome</keyword>
<accession>A0A2R5GVT2</accession>
<dbReference type="Proteomes" id="UP000241890">
    <property type="component" value="Unassembled WGS sequence"/>
</dbReference>
<proteinExistence type="predicted"/>
<evidence type="ECO:0000313" key="3">
    <source>
        <dbReference type="Proteomes" id="UP000241890"/>
    </source>
</evidence>
<sequence length="1132" mass="124806">MGSNSPETWSFLEKQPLVLVSPDEALEICDLNGAAQRHLDKVMSKLDAIPALQRRLGVDKTAEADAYLAFLGSSALRILMSAMKESMDKSNRSHLITDWELHAFLGQALYIAGCTRYPKEAAPQAMRAEMANTQIFPTDAILDPARFDELRDHLSSSTSAHASSDPEFDEDHQVEGLDSLEIAALDQTMSLVVDNHLRIGFEDRHVSTCPFHNAPTQNGADATKCMTSVDALLGLKLASGLSTQDQQGDSDGLMHVLERAKNVAGGDLAGAELYLDHEPLYASFFSECARLGLPLVVSQKTDATSGSCPFSLVERAEGDARDGANSAFVVANSSFLGSQIFSAKTLVQVEDVADPQVMHAFAVRQPTSHSRARLSRFLTLNDADAWKRFRNTFVLEPLRRAPDALTENWLFYPEQSELQDLDHDISLLLNAKETAKNGGAARQDSLGDENDDDDHEDIDKSASESFASSELEVENSLREDTDRADVLPMHRIRDVDIPSKNDIERALADMGVFPLSAGKYSADWHVFNMLLINDRAAVAIAKRSAECRRLVFRNPSKVAEQAKDALESQLCRIWFESNGASYQASPTSLAPSTLEQLRGQDWVAAVFAVGLVRIEDRPFIGTSADGVVVVQVPGNAAQEMRVLAPLRIGPRVTHDKSTFVAEKYGTYFSCVAGSTTWFEVVPLRHRSELLHQAIVYGTTHGVFYAQSARGTCAYMVLVLFPQKVRDTWNSAVEDIGRSLVDWAYAQDPGAADPASIPSAFGSASQEMIASNLPLWNAFHKQRATNGVAMPVRRASALVQFKFAASSRGAHVYADYADRLDLRQLKLGERQASVLGIFSDVVINAFLAWRMRKFIRKRGAGETWLDVQRVLAPEQGAEDFSLFIRAVSFGLMTHASRLRDPVPQLPDLQGPAFESAMPDGTEGSLLSAEEHQILRIPTGKRGVFKLANTIECRRLRLSSVQQEDTCWAQWHTNRTLSREPPPWGKNGVQSHEQPSVDNAFAAPSLAFAEGGDDVAQGPNWLSAEEHEALRLPTGKRNVIKIANTHECKRLRLSSNAHRQHTLKDTRFCVVCGTNARIACKFCNVVLHVQRRSSVNQVDTCWSQWHNDAIVKRRELARKSRPAPSDAAAETPKN</sequence>
<feature type="compositionally biased region" description="Acidic residues" evidence="1">
    <location>
        <begin position="446"/>
        <end position="456"/>
    </location>
</feature>
<evidence type="ECO:0000256" key="1">
    <source>
        <dbReference type="SAM" id="MobiDB-lite"/>
    </source>
</evidence>
<organism evidence="2 3">
    <name type="scientific">Hondaea fermentalgiana</name>
    <dbReference type="NCBI Taxonomy" id="2315210"/>
    <lineage>
        <taxon>Eukaryota</taxon>
        <taxon>Sar</taxon>
        <taxon>Stramenopiles</taxon>
        <taxon>Bigyra</taxon>
        <taxon>Labyrinthulomycetes</taxon>
        <taxon>Thraustochytrida</taxon>
        <taxon>Thraustochytriidae</taxon>
        <taxon>Hondaea</taxon>
    </lineage>
</organism>
<dbReference type="EMBL" id="BEYU01000236">
    <property type="protein sequence ID" value="GBG34950.1"/>
    <property type="molecule type" value="Genomic_DNA"/>
</dbReference>
<feature type="region of interest" description="Disordered" evidence="1">
    <location>
        <begin position="438"/>
        <end position="480"/>
    </location>
</feature>
<feature type="region of interest" description="Disordered" evidence="1">
    <location>
        <begin position="153"/>
        <end position="172"/>
    </location>
</feature>
<protein>
    <submittedName>
        <fullName evidence="2">Uncharacterized protein</fullName>
    </submittedName>
</protein>
<evidence type="ECO:0000313" key="2">
    <source>
        <dbReference type="EMBL" id="GBG34950.1"/>
    </source>
</evidence>
<name>A0A2R5GVT2_9STRA</name>
<gene>
    <name evidence="2" type="ORF">FCC1311_111732</name>
</gene>
<comment type="caution">
    <text evidence="2">The sequence shown here is derived from an EMBL/GenBank/DDBJ whole genome shotgun (WGS) entry which is preliminary data.</text>
</comment>
<reference evidence="2 3" key="1">
    <citation type="submission" date="2017-12" db="EMBL/GenBank/DDBJ databases">
        <title>Sequencing, de novo assembly and annotation of complete genome of a new Thraustochytrid species, strain FCC1311.</title>
        <authorList>
            <person name="Sedici K."/>
            <person name="Godart F."/>
            <person name="Aiese Cigliano R."/>
            <person name="Sanseverino W."/>
            <person name="Barakat M."/>
            <person name="Ortet P."/>
            <person name="Marechal E."/>
            <person name="Cagnac O."/>
            <person name="Amato A."/>
        </authorList>
    </citation>
    <scope>NUCLEOTIDE SEQUENCE [LARGE SCALE GENOMIC DNA]</scope>
</reference>
<dbReference type="InParanoid" id="A0A2R5GVT2"/>
<dbReference type="AlphaFoldDB" id="A0A2R5GVT2"/>